<gene>
    <name evidence="2" type="ORF">A3G03_02115</name>
</gene>
<evidence type="ECO:0000313" key="3">
    <source>
        <dbReference type="Proteomes" id="UP000176355"/>
    </source>
</evidence>
<dbReference type="EMBL" id="MHSL01000018">
    <property type="protein sequence ID" value="OHA43775.1"/>
    <property type="molecule type" value="Genomic_DNA"/>
</dbReference>
<feature type="transmembrane region" description="Helical" evidence="1">
    <location>
        <begin position="88"/>
        <end position="107"/>
    </location>
</feature>
<keyword evidence="1" id="KW-1133">Transmembrane helix</keyword>
<keyword evidence="1" id="KW-0812">Transmembrane</keyword>
<feature type="transmembrane region" description="Helical" evidence="1">
    <location>
        <begin position="50"/>
        <end position="76"/>
    </location>
</feature>
<dbReference type="STRING" id="1802333.A3G03_02115"/>
<dbReference type="Pfam" id="PF18895">
    <property type="entry name" value="T4SS_pilin"/>
    <property type="match status" value="1"/>
</dbReference>
<dbReference type="InterPro" id="IPR043993">
    <property type="entry name" value="T4SS_pilin"/>
</dbReference>
<sequence>MKFLKGKKAALFFILFVIILPVFSFAQGEITTTLENPLSADTLFCFLKDMLDVFLTIGVIIAVIFMVYAGFLYVTARGNDTQLGKAKTAFLGAVIGTAIIMGVWVLAKAIVGTINAIRAPAAAIIITACP</sequence>
<comment type="caution">
    <text evidence="2">The sequence shown here is derived from an EMBL/GenBank/DDBJ whole genome shotgun (WGS) entry which is preliminary data.</text>
</comment>
<keyword evidence="1" id="KW-0472">Membrane</keyword>
<reference evidence="2 3" key="1">
    <citation type="journal article" date="2016" name="Nat. Commun.">
        <title>Thousands of microbial genomes shed light on interconnected biogeochemical processes in an aquifer system.</title>
        <authorList>
            <person name="Anantharaman K."/>
            <person name="Brown C.T."/>
            <person name="Hug L.A."/>
            <person name="Sharon I."/>
            <person name="Castelle C.J."/>
            <person name="Probst A.J."/>
            <person name="Thomas B.C."/>
            <person name="Singh A."/>
            <person name="Wilkins M.J."/>
            <person name="Karaoz U."/>
            <person name="Brodie E.L."/>
            <person name="Williams K.H."/>
            <person name="Hubbard S.S."/>
            <person name="Banfield J.F."/>
        </authorList>
    </citation>
    <scope>NUCLEOTIDE SEQUENCE [LARGE SCALE GENOMIC DNA]</scope>
</reference>
<accession>A0A1G2P5Z7</accession>
<dbReference type="AlphaFoldDB" id="A0A1G2P5Z7"/>
<evidence type="ECO:0000313" key="2">
    <source>
        <dbReference type="EMBL" id="OHA43775.1"/>
    </source>
</evidence>
<protein>
    <submittedName>
        <fullName evidence="2">Uncharacterized protein</fullName>
    </submittedName>
</protein>
<evidence type="ECO:0000256" key="1">
    <source>
        <dbReference type="SAM" id="Phobius"/>
    </source>
</evidence>
<dbReference type="Proteomes" id="UP000176355">
    <property type="component" value="Unassembled WGS sequence"/>
</dbReference>
<proteinExistence type="predicted"/>
<name>A0A1G2P5Z7_9BACT</name>
<organism evidence="2 3">
    <name type="scientific">Candidatus Taylorbacteria bacterium RIFCSPLOWO2_12_FULL_44_15c</name>
    <dbReference type="NCBI Taxonomy" id="1802333"/>
    <lineage>
        <taxon>Bacteria</taxon>
        <taxon>Candidatus Tayloriibacteriota</taxon>
    </lineage>
</organism>